<evidence type="ECO:0000313" key="3">
    <source>
        <dbReference type="Proteomes" id="UP001165079"/>
    </source>
</evidence>
<organism evidence="2 3">
    <name type="scientific">Actinorhabdospora filicis</name>
    <dbReference type="NCBI Taxonomy" id="1785913"/>
    <lineage>
        <taxon>Bacteria</taxon>
        <taxon>Bacillati</taxon>
        <taxon>Actinomycetota</taxon>
        <taxon>Actinomycetes</taxon>
        <taxon>Micromonosporales</taxon>
        <taxon>Micromonosporaceae</taxon>
        <taxon>Actinorhabdospora</taxon>
    </lineage>
</organism>
<reference evidence="2" key="1">
    <citation type="submission" date="2023-03" db="EMBL/GenBank/DDBJ databases">
        <title>Actinorhabdospora filicis NBRC 111898.</title>
        <authorList>
            <person name="Ichikawa N."/>
            <person name="Sato H."/>
            <person name="Tonouchi N."/>
        </authorList>
    </citation>
    <scope>NUCLEOTIDE SEQUENCE</scope>
    <source>
        <strain evidence="2">NBRC 111898</strain>
    </source>
</reference>
<feature type="compositionally biased region" description="Low complexity" evidence="1">
    <location>
        <begin position="7"/>
        <end position="27"/>
    </location>
</feature>
<proteinExistence type="predicted"/>
<feature type="region of interest" description="Disordered" evidence="1">
    <location>
        <begin position="53"/>
        <end position="78"/>
    </location>
</feature>
<keyword evidence="3" id="KW-1185">Reference proteome</keyword>
<comment type="caution">
    <text evidence="2">The sequence shown here is derived from an EMBL/GenBank/DDBJ whole genome shotgun (WGS) entry which is preliminary data.</text>
</comment>
<evidence type="ECO:0000313" key="2">
    <source>
        <dbReference type="EMBL" id="GLZ81053.1"/>
    </source>
</evidence>
<protein>
    <submittedName>
        <fullName evidence="2">Uncharacterized protein</fullName>
    </submittedName>
</protein>
<name>A0A9W6WCG3_9ACTN</name>
<dbReference type="EMBL" id="BSTX01000004">
    <property type="protein sequence ID" value="GLZ81053.1"/>
    <property type="molecule type" value="Genomic_DNA"/>
</dbReference>
<evidence type="ECO:0000256" key="1">
    <source>
        <dbReference type="SAM" id="MobiDB-lite"/>
    </source>
</evidence>
<dbReference type="Proteomes" id="UP001165079">
    <property type="component" value="Unassembled WGS sequence"/>
</dbReference>
<dbReference type="AlphaFoldDB" id="A0A9W6WCG3"/>
<feature type="compositionally biased region" description="Basic residues" evidence="1">
    <location>
        <begin position="66"/>
        <end position="78"/>
    </location>
</feature>
<accession>A0A9W6WCG3</accession>
<feature type="region of interest" description="Disordered" evidence="1">
    <location>
        <begin position="1"/>
        <end position="27"/>
    </location>
</feature>
<sequence>MLTSDRAPANAPELEAEAWPAKPRTATPAATATAVRALRMEFPLVDSCVAIGRKEAAKSTPDNQPRKRRDGPTCRRRP</sequence>
<gene>
    <name evidence="2" type="ORF">Afil01_58600</name>
</gene>